<comment type="caution">
    <text evidence="1">The sequence shown here is derived from an EMBL/GenBank/DDBJ whole genome shotgun (WGS) entry which is preliminary data.</text>
</comment>
<dbReference type="Proteomes" id="UP000298050">
    <property type="component" value="Unassembled WGS sequence"/>
</dbReference>
<name>A0A4Z0M1F5_9GAMM</name>
<evidence type="ECO:0008006" key="3">
    <source>
        <dbReference type="Google" id="ProtNLM"/>
    </source>
</evidence>
<evidence type="ECO:0000313" key="2">
    <source>
        <dbReference type="Proteomes" id="UP000298050"/>
    </source>
</evidence>
<dbReference type="OrthoDB" id="7775479at2"/>
<accession>A0A4Z0M1F5</accession>
<proteinExistence type="predicted"/>
<reference evidence="1 2" key="1">
    <citation type="submission" date="2019-04" db="EMBL/GenBank/DDBJ databases">
        <title>Taxonomy of novel Haliea sp. from mangrove soil of West Coast of India.</title>
        <authorList>
            <person name="Verma A."/>
            <person name="Kumar P."/>
            <person name="Krishnamurthi S."/>
        </authorList>
    </citation>
    <scope>NUCLEOTIDE SEQUENCE [LARGE SCALE GENOMIC DNA]</scope>
    <source>
        <strain evidence="1 2">SAOS-164</strain>
    </source>
</reference>
<gene>
    <name evidence="1" type="ORF">E4634_10015</name>
</gene>
<dbReference type="AlphaFoldDB" id="A0A4Z0M1F5"/>
<protein>
    <recommendedName>
        <fullName evidence="3">KTSC domain-containing protein</fullName>
    </recommendedName>
</protein>
<sequence>MERYRDTDRDSGVVLYETGPNFIRVQFSDGSQYLYTYSSAGSHHIENMKQLAQRGDGLNAYINRHAKKSYQMQER</sequence>
<organism evidence="1 2">
    <name type="scientific">Mangrovimicrobium sediminis</name>
    <dbReference type="NCBI Taxonomy" id="2562682"/>
    <lineage>
        <taxon>Bacteria</taxon>
        <taxon>Pseudomonadati</taxon>
        <taxon>Pseudomonadota</taxon>
        <taxon>Gammaproteobacteria</taxon>
        <taxon>Cellvibrionales</taxon>
        <taxon>Halieaceae</taxon>
        <taxon>Mangrovimicrobium</taxon>
    </lineage>
</organism>
<dbReference type="RefSeq" id="WP_135443449.1">
    <property type="nucleotide sequence ID" value="NZ_SRLE01000007.1"/>
</dbReference>
<evidence type="ECO:0000313" key="1">
    <source>
        <dbReference type="EMBL" id="TGD73359.1"/>
    </source>
</evidence>
<keyword evidence="2" id="KW-1185">Reference proteome</keyword>
<dbReference type="EMBL" id="SRLE01000007">
    <property type="protein sequence ID" value="TGD73359.1"/>
    <property type="molecule type" value="Genomic_DNA"/>
</dbReference>